<evidence type="ECO:0000256" key="3">
    <source>
        <dbReference type="ARBA" id="ARBA00023237"/>
    </source>
</evidence>
<protein>
    <submittedName>
        <fullName evidence="4">TonB-dependent receptor</fullName>
    </submittedName>
</protein>
<dbReference type="Pfam" id="PF13715">
    <property type="entry name" value="CarbopepD_reg_2"/>
    <property type="match status" value="1"/>
</dbReference>
<evidence type="ECO:0000313" key="4">
    <source>
        <dbReference type="EMBL" id="PDS24470.1"/>
    </source>
</evidence>
<comment type="caution">
    <text evidence="4">The sequence shown here is derived from an EMBL/GenBank/DDBJ whole genome shotgun (WGS) entry which is preliminary data.</text>
</comment>
<keyword evidence="4" id="KW-0675">Receptor</keyword>
<name>A0A2H3KBL8_9FLAO</name>
<organism evidence="4 5">
    <name type="scientific">Flavobacterium branchiophilum</name>
    <dbReference type="NCBI Taxonomy" id="55197"/>
    <lineage>
        <taxon>Bacteria</taxon>
        <taxon>Pseudomonadati</taxon>
        <taxon>Bacteroidota</taxon>
        <taxon>Flavobacteriia</taxon>
        <taxon>Flavobacteriales</taxon>
        <taxon>Flavobacteriaceae</taxon>
        <taxon>Flavobacterium</taxon>
    </lineage>
</organism>
<sequence>MKKLVISTLLVMQVFWVFGQTASKITGRVLDSKTKNAIQNVEVSLQNTHLTELTNPNGEFELSNVAFGIQIIKISSQGYVEQQIQITVENGKTTSVGDVFLKEDVTTEQQNSLITITEGALNDEVNGSESTASLLQSSRDAFLQVAAFNLGQARFSVRGIDNEYSSVMINGILMNKMADGRPQYGDWGGLNDVTRNQEFTNGSAPSDYIFGGIAGTQEINTRASLYRKGSRISFLNTNTNYSFRAMATTSSGMQTDGWAYTLSAGRRWAENGYFDGTNYSANSLFASVEKRINNKHSLNFTSILAQNKRGKNSPNTQETLDLMGDKYNSYWGFQEGERRNSRYKKSEEPMVMLTHYWTVNDKTRINTSLAFQTGQIGNSRLDYTKVDNPDPTYYRKLPSYYTNYFNNDVFVGNTPFYVNAAAVTRANFLANPQLDWKNIYKINQENLANGSRIVLYEDRNDENIVTFNTNLASQLTDHIFVNAGLNYQNSITKNFKKMVDLLGGNYFTDVATFGLYGDQNQSDLNNPNRIIGKNDQYGYNYNIEASRFDFFTQFKFVFKKIDFYLAQSFSKSAYQREGLYKNGYYPDNSFGKSETIDFENFGFKGGFTYKISGKHYVDFNGIYMSKAPNTKDVFANARVNNFITENIENEKINGGDLSYIIKTPKFKSRISAYYIETKNSTDINFYYADGVSVGTSSGAFVSEIVTGINKRNKGLEVGLEYQLSATVKFTGVAALGNYTITNNPDVKLSNDLAANVVSYGAANLAGYKLSGSPQQAFSFGTEYRDPKFWWIGTNINYLAESYVDVSTIKRTNSYFTSPDNAGITIDPAKADTYLKQEKLNPFYLLNVVGGKSWRIQGKTFGLFANINNLLNVAYKTGGFEQSRNATYKQDDQDHYSGGNLVFGPKYFNGYGRTYMINIYLNF</sequence>
<dbReference type="InterPro" id="IPR036942">
    <property type="entry name" value="Beta-barrel_TonB_sf"/>
</dbReference>
<dbReference type="GO" id="GO:0009279">
    <property type="term" value="C:cell outer membrane"/>
    <property type="evidence" value="ECO:0007669"/>
    <property type="project" value="UniProtKB-SubCell"/>
</dbReference>
<evidence type="ECO:0000256" key="1">
    <source>
        <dbReference type="ARBA" id="ARBA00004442"/>
    </source>
</evidence>
<evidence type="ECO:0000313" key="5">
    <source>
        <dbReference type="Proteomes" id="UP000220828"/>
    </source>
</evidence>
<dbReference type="InterPro" id="IPR008969">
    <property type="entry name" value="CarboxyPept-like_regulatory"/>
</dbReference>
<dbReference type="SUPFAM" id="SSF49464">
    <property type="entry name" value="Carboxypeptidase regulatory domain-like"/>
    <property type="match status" value="1"/>
</dbReference>
<keyword evidence="3" id="KW-0998">Cell outer membrane</keyword>
<reference evidence="4 5" key="1">
    <citation type="submission" date="2017-09" db="EMBL/GenBank/DDBJ databases">
        <title>Whole genomes of Flavobacteriaceae.</title>
        <authorList>
            <person name="Stine C."/>
            <person name="Li C."/>
            <person name="Tadesse D."/>
        </authorList>
    </citation>
    <scope>NUCLEOTIDE SEQUENCE [LARGE SCALE GENOMIC DNA]</scope>
    <source>
        <strain evidence="4 5">ATCC 35036</strain>
    </source>
</reference>
<evidence type="ECO:0000256" key="2">
    <source>
        <dbReference type="ARBA" id="ARBA00023136"/>
    </source>
</evidence>
<dbReference type="SUPFAM" id="SSF56935">
    <property type="entry name" value="Porins"/>
    <property type="match status" value="1"/>
</dbReference>
<dbReference type="OrthoDB" id="1453181at2"/>
<keyword evidence="2" id="KW-0472">Membrane</keyword>
<proteinExistence type="predicted"/>
<dbReference type="Proteomes" id="UP000220828">
    <property type="component" value="Unassembled WGS sequence"/>
</dbReference>
<dbReference type="AlphaFoldDB" id="A0A2H3KBL8"/>
<accession>A0A2H3KBL8</accession>
<gene>
    <name evidence="4" type="ORF">B0A77_08025</name>
</gene>
<dbReference type="Gene3D" id="2.60.40.1120">
    <property type="entry name" value="Carboxypeptidase-like, regulatory domain"/>
    <property type="match status" value="1"/>
</dbReference>
<comment type="subcellular location">
    <subcellularLocation>
        <location evidence="1">Cell outer membrane</location>
    </subcellularLocation>
</comment>
<dbReference type="Gene3D" id="2.40.170.20">
    <property type="entry name" value="TonB-dependent receptor, beta-barrel domain"/>
    <property type="match status" value="1"/>
</dbReference>
<dbReference type="EMBL" id="PCMW01000042">
    <property type="protein sequence ID" value="PDS24470.1"/>
    <property type="molecule type" value="Genomic_DNA"/>
</dbReference>
<dbReference type="RefSeq" id="WP_097554107.1">
    <property type="nucleotide sequence ID" value="NZ_PCMW01000042.1"/>
</dbReference>